<evidence type="ECO:0000313" key="2">
    <source>
        <dbReference type="EMBL" id="MCY9697910.1"/>
    </source>
</evidence>
<dbReference type="CDD" id="cd12820">
    <property type="entry name" value="LbR_YadA-like"/>
    <property type="match status" value="1"/>
</dbReference>
<dbReference type="InterPro" id="IPR011049">
    <property type="entry name" value="Serralysin-like_metalloprot_C"/>
</dbReference>
<keyword evidence="3" id="KW-1185">Reference proteome</keyword>
<dbReference type="RefSeq" id="WP_268618473.1">
    <property type="nucleotide sequence ID" value="NZ_JAMDMX010000174.1"/>
</dbReference>
<proteinExistence type="predicted"/>
<name>A0ABT4GNW5_9BACL</name>
<feature type="domain" description="Peptidase G2 IMC autoproteolytic cleavage" evidence="1">
    <location>
        <begin position="191"/>
        <end position="367"/>
    </location>
</feature>
<evidence type="ECO:0000259" key="1">
    <source>
        <dbReference type="Pfam" id="PF11962"/>
    </source>
</evidence>
<sequence length="379" mass="40204">MPKDSKLVSAEDLGAHAEGFLTRAQSFASHAEGSGSRAIGLHSHAEGQQTRADGINAHAEGESNTASGRASHAEGNLNVASGLFAHAEGQRTTASGDLSHAEGNQTIASGQNAHAEGALTTASGFTSHTEGVNTLANSFFSHAEGQETSTNNLEGVHIMGQFGAANELTYSWYLANGTSSGAPGLAAKILSNGNVKIDGTVSSPAADYAEMFETIDGNPIEPGLFVALEEDKVRIADPTDRYIIGIISAKPAFLSNSGEMRWNQKYVTDEWGRTLYHEVKVPTLTDAQGEIVIPERKEEQPMLNPEWNPTQVYIPRAERPEWVAVGMLGKLLVRDDGSCQAGGLCGPNENGVATASDKGFYVLKRIRPNQILVLVGKSY</sequence>
<dbReference type="SUPFAM" id="SSF101967">
    <property type="entry name" value="Adhesin YadA, collagen-binding domain"/>
    <property type="match status" value="1"/>
</dbReference>
<dbReference type="Gene3D" id="2.150.10.10">
    <property type="entry name" value="Serralysin-like metalloprotease, C-terminal"/>
    <property type="match status" value="1"/>
</dbReference>
<dbReference type="Pfam" id="PF11962">
    <property type="entry name" value="Peptidase_G2"/>
    <property type="match status" value="1"/>
</dbReference>
<dbReference type="InterPro" id="IPR021865">
    <property type="entry name" value="Peptidase_G2"/>
</dbReference>
<dbReference type="EMBL" id="JAMDMX010000174">
    <property type="protein sequence ID" value="MCY9697910.1"/>
    <property type="molecule type" value="Genomic_DNA"/>
</dbReference>
<comment type="caution">
    <text evidence="2">The sequence shown here is derived from an EMBL/GenBank/DDBJ whole genome shotgun (WGS) entry which is preliminary data.</text>
</comment>
<gene>
    <name evidence="2" type="ORF">M5X19_34390</name>
</gene>
<reference evidence="2 3" key="1">
    <citation type="submission" date="2022-05" db="EMBL/GenBank/DDBJ databases">
        <title>Genome Sequencing of Bee-Associated Microbes.</title>
        <authorList>
            <person name="Dunlap C."/>
        </authorList>
    </citation>
    <scope>NUCLEOTIDE SEQUENCE [LARGE SCALE GENOMIC DNA]</scope>
    <source>
        <strain evidence="2 3">NRRL B-14421</strain>
    </source>
</reference>
<protein>
    <recommendedName>
        <fullName evidence="1">Peptidase G2 IMC autoproteolytic cleavage domain-containing protein</fullName>
    </recommendedName>
</protein>
<dbReference type="Gene3D" id="4.10.80.40">
    <property type="entry name" value="succinate dehydrogenase protein domain"/>
    <property type="match status" value="1"/>
</dbReference>
<organism evidence="2 3">
    <name type="scientific">Paenibacillus alginolyticus</name>
    <dbReference type="NCBI Taxonomy" id="59839"/>
    <lineage>
        <taxon>Bacteria</taxon>
        <taxon>Bacillati</taxon>
        <taxon>Bacillota</taxon>
        <taxon>Bacilli</taxon>
        <taxon>Bacillales</taxon>
        <taxon>Paenibacillaceae</taxon>
        <taxon>Paenibacillus</taxon>
    </lineage>
</organism>
<dbReference type="Gene3D" id="2.40.300.10">
    <property type="entry name" value="Head decoration protein D"/>
    <property type="match status" value="1"/>
</dbReference>
<accession>A0ABT4GNW5</accession>
<dbReference type="Proteomes" id="UP001527099">
    <property type="component" value="Unassembled WGS sequence"/>
</dbReference>
<evidence type="ECO:0000313" key="3">
    <source>
        <dbReference type="Proteomes" id="UP001527099"/>
    </source>
</evidence>